<reference evidence="5 6" key="1">
    <citation type="submission" date="2015-06" db="EMBL/GenBank/DDBJ databases">
        <title>The Genome Sequence of Enterococcus hirae 88EA1.</title>
        <authorList>
            <consortium name="The Broad Institute Genomics Platform"/>
            <consortium name="The Broad Institute Genome Sequencing Center for Infectious Disease"/>
            <person name="Earl A.M."/>
            <person name="Van Tyne D."/>
            <person name="Lebreton F."/>
            <person name="Saavedra J.T."/>
            <person name="Gilmore M.S."/>
            <person name="Manson McGuire A."/>
            <person name="Clock S."/>
            <person name="Crupain M."/>
            <person name="Rangan U."/>
            <person name="Young S."/>
            <person name="Abouelleil A."/>
            <person name="Cao P."/>
            <person name="Chapman S.B."/>
            <person name="Griggs A."/>
            <person name="Priest M."/>
            <person name="Shea T."/>
            <person name="Wortman J."/>
            <person name="Nusbaum C."/>
            <person name="Birren B."/>
        </authorList>
    </citation>
    <scope>NUCLEOTIDE SEQUENCE [LARGE SCALE GENOMIC DNA]</scope>
    <source>
        <strain evidence="5 6">88EA1</strain>
    </source>
</reference>
<dbReference type="RefSeq" id="WP_043952095.1">
    <property type="nucleotide sequence ID" value="NZ_KZ846568.1"/>
</dbReference>
<protein>
    <recommendedName>
        <fullName evidence="4">DNA methylase N-4/N-6 domain-containing protein</fullName>
    </recommendedName>
</protein>
<dbReference type="GO" id="GO:0008170">
    <property type="term" value="F:N-methyltransferase activity"/>
    <property type="evidence" value="ECO:0007669"/>
    <property type="project" value="InterPro"/>
</dbReference>
<dbReference type="Proteomes" id="UP000253498">
    <property type="component" value="Unassembled WGS sequence"/>
</dbReference>
<gene>
    <name evidence="5" type="ORF">EB03_02771</name>
</gene>
<evidence type="ECO:0000259" key="4">
    <source>
        <dbReference type="Pfam" id="PF01555"/>
    </source>
</evidence>
<dbReference type="GO" id="GO:0003677">
    <property type="term" value="F:DNA binding"/>
    <property type="evidence" value="ECO:0007669"/>
    <property type="project" value="InterPro"/>
</dbReference>
<keyword evidence="3" id="KW-0680">Restriction system</keyword>
<dbReference type="Gene3D" id="3.40.50.150">
    <property type="entry name" value="Vaccinia Virus protein VP39"/>
    <property type="match status" value="2"/>
</dbReference>
<evidence type="ECO:0000313" key="5">
    <source>
        <dbReference type="EMBL" id="RBT66159.1"/>
    </source>
</evidence>
<keyword evidence="2" id="KW-0808">Transferase</keyword>
<dbReference type="InterPro" id="IPR029063">
    <property type="entry name" value="SAM-dependent_MTases_sf"/>
</dbReference>
<evidence type="ECO:0000256" key="1">
    <source>
        <dbReference type="ARBA" id="ARBA00022603"/>
    </source>
</evidence>
<dbReference type="InterPro" id="IPR002941">
    <property type="entry name" value="DNA_methylase_N4/N6"/>
</dbReference>
<dbReference type="SUPFAM" id="SSF53335">
    <property type="entry name" value="S-adenosyl-L-methionine-dependent methyltransferases"/>
    <property type="match status" value="2"/>
</dbReference>
<proteinExistence type="predicted"/>
<name>A0AB37IGS8_ENTHR</name>
<dbReference type="EMBL" id="LESJ01000010">
    <property type="protein sequence ID" value="RBT66159.1"/>
    <property type="molecule type" value="Genomic_DNA"/>
</dbReference>
<dbReference type="GO" id="GO:0032259">
    <property type="term" value="P:methylation"/>
    <property type="evidence" value="ECO:0007669"/>
    <property type="project" value="UniProtKB-KW"/>
</dbReference>
<dbReference type="GO" id="GO:0009307">
    <property type="term" value="P:DNA restriction-modification system"/>
    <property type="evidence" value="ECO:0007669"/>
    <property type="project" value="UniProtKB-KW"/>
</dbReference>
<evidence type="ECO:0000256" key="2">
    <source>
        <dbReference type="ARBA" id="ARBA00022679"/>
    </source>
</evidence>
<organism evidence="5 6">
    <name type="scientific">Enterococcus hirae</name>
    <dbReference type="NCBI Taxonomy" id="1354"/>
    <lineage>
        <taxon>Bacteria</taxon>
        <taxon>Bacillati</taxon>
        <taxon>Bacillota</taxon>
        <taxon>Bacilli</taxon>
        <taxon>Lactobacillales</taxon>
        <taxon>Enterococcaceae</taxon>
        <taxon>Enterococcus</taxon>
    </lineage>
</organism>
<accession>A0AB37IGS8</accession>
<dbReference type="Pfam" id="PF01555">
    <property type="entry name" value="N6_N4_Mtase"/>
    <property type="match status" value="1"/>
</dbReference>
<sequence length="587" mass="68052">MLIPNDFFSTELKSNGIRGTESFEGMNDSDRQSNTIFKSIAYPSKIYYPNIQKFIREYTNEGAVVLDSFSGSGSTGIAAAIENRKAVLIDDSPYANFIQKNIFSILDLNKIEATYKKIINDLKPDIDMIYRTKSKTGEIGVLQTIISSNIYRCPNCNNEINLNNNETGVRSEYMCPNCETKINIAEQSIKDLKIESRRPVEVILKYNDPNTKKLIKENREVSQEDIEDWDNNVAIVMEKYPELWEPDEKIVYNRSYPRVGGWPGFPIHSKVGALFSEKNLLALKIINNYIETRIDDSETKLFFKFVFTESLFRSSSRLFKSSGIKNVYHIPPIGKEQNVLTVFERKYKTLLKCERFIDELITPNQKNNIISIKTNARELPFENNLFDYAFIDPPYGGIVPYAELNLFYSAWLDEKEDLENEINIPMDYDKKQEWAEAWGTMIEEAFSEVFRVLKPGAYFTLVFQSKFDTIWNVLRDVMINRIGFEFVDFVGNERGTTFHTNSINDTNPKSAYITYMKPINVSKKVMSQQSVFDLIPKNYLNEEYTFRELQDTIITLVHKHNLQEIPSDRMIKNWIDGKATIKNNDNN</sequence>
<comment type="caution">
    <text evidence="5">The sequence shown here is derived from an EMBL/GenBank/DDBJ whole genome shotgun (WGS) entry which is preliminary data.</text>
</comment>
<evidence type="ECO:0000256" key="3">
    <source>
        <dbReference type="ARBA" id="ARBA00022747"/>
    </source>
</evidence>
<keyword evidence="1" id="KW-0489">Methyltransferase</keyword>
<feature type="domain" description="DNA methylase N-4/N-6" evidence="4">
    <location>
        <begin position="50"/>
        <end position="93"/>
    </location>
</feature>
<dbReference type="AlphaFoldDB" id="A0AB37IGS8"/>
<evidence type="ECO:0000313" key="6">
    <source>
        <dbReference type="Proteomes" id="UP000253498"/>
    </source>
</evidence>